<dbReference type="AlphaFoldDB" id="A0A1M5RYL3"/>
<accession>A0A1M5RYL3</accession>
<organism evidence="1 2">
    <name type="scientific">Sporanaerobacter acetigenes DSM 13106</name>
    <dbReference type="NCBI Taxonomy" id="1123281"/>
    <lineage>
        <taxon>Bacteria</taxon>
        <taxon>Bacillati</taxon>
        <taxon>Bacillota</taxon>
        <taxon>Tissierellia</taxon>
        <taxon>Tissierellales</taxon>
        <taxon>Sporanaerobacteraceae</taxon>
        <taxon>Sporanaerobacter</taxon>
    </lineage>
</organism>
<evidence type="ECO:0000313" key="2">
    <source>
        <dbReference type="Proteomes" id="UP000184389"/>
    </source>
</evidence>
<sequence length="420" mass="49846">MKTYEQLENEKFVFVDNKFFTKEYQEQYGIASILILALIQKNLLVRGQYIYNLQYLFDVLDIKKNNSTQQKKIKDCLVQLQKDNIIISDVDISKANNNQLIYVNIDIPETNYTVVYDFELDAIVKCKEENVYNLFNLFTFLKYRIGIKGYCYWNQTDIAYSIGLKSRKVVSRMVDVLEKELKLIITDNVGTKKFKDGSVKESNYMYALNYKGSKELLKTKKEEYKQELIEDGIKITTNKTANEKRSIKGRINYLVSLFEEDSISDDEVEELRQKEEEYYNLIKNDEDLLEKRIDEFVLFNPMVDEVITKEMTTEKEPKHFGKPNPMKKVDYETGEIIETKTGSVNELDNDNLDWLNGVEEKEEFWNEFEKKHNIKKEDTVDVINKYKPESLQFTEEQQEQYDKRYEITDITDDEWLDLLS</sequence>
<gene>
    <name evidence="1" type="ORF">SAMN02745180_00022</name>
</gene>
<dbReference type="Proteomes" id="UP000184389">
    <property type="component" value="Unassembled WGS sequence"/>
</dbReference>
<protein>
    <submittedName>
        <fullName evidence="1">Uncharacterized protein</fullName>
    </submittedName>
</protein>
<reference evidence="1 2" key="1">
    <citation type="submission" date="2016-11" db="EMBL/GenBank/DDBJ databases">
        <authorList>
            <person name="Jaros S."/>
            <person name="Januszkiewicz K."/>
            <person name="Wedrychowicz H."/>
        </authorList>
    </citation>
    <scope>NUCLEOTIDE SEQUENCE [LARGE SCALE GENOMIC DNA]</scope>
    <source>
        <strain evidence="1 2">DSM 13106</strain>
    </source>
</reference>
<dbReference type="STRING" id="1123281.SAMN02745180_00022"/>
<name>A0A1M5RYL3_9FIRM</name>
<proteinExistence type="predicted"/>
<evidence type="ECO:0000313" key="1">
    <source>
        <dbReference type="EMBL" id="SHH31457.1"/>
    </source>
</evidence>
<dbReference type="RefSeq" id="WP_072742511.1">
    <property type="nucleotide sequence ID" value="NZ_FQXR01000002.1"/>
</dbReference>
<dbReference type="EMBL" id="FQXR01000002">
    <property type="protein sequence ID" value="SHH31457.1"/>
    <property type="molecule type" value="Genomic_DNA"/>
</dbReference>
<keyword evidence="2" id="KW-1185">Reference proteome</keyword>